<dbReference type="CDD" id="cd20336">
    <property type="entry name" value="Rcat_RBR"/>
    <property type="match status" value="1"/>
</dbReference>
<comment type="caution">
    <text evidence="13">The sequence shown here is derived from an EMBL/GenBank/DDBJ whole genome shotgun (WGS) entry which is preliminary data.</text>
</comment>
<dbReference type="GO" id="GO:0061630">
    <property type="term" value="F:ubiquitin protein ligase activity"/>
    <property type="evidence" value="ECO:0007669"/>
    <property type="project" value="UniProtKB-EC"/>
</dbReference>
<evidence type="ECO:0000256" key="5">
    <source>
        <dbReference type="ARBA" id="ARBA00022737"/>
    </source>
</evidence>
<organism evidence="13 14">
    <name type="scientific">Lojkania enalia</name>
    <dbReference type="NCBI Taxonomy" id="147567"/>
    <lineage>
        <taxon>Eukaryota</taxon>
        <taxon>Fungi</taxon>
        <taxon>Dikarya</taxon>
        <taxon>Ascomycota</taxon>
        <taxon>Pezizomycotina</taxon>
        <taxon>Dothideomycetes</taxon>
        <taxon>Pleosporomycetidae</taxon>
        <taxon>Pleosporales</taxon>
        <taxon>Pleosporales incertae sedis</taxon>
        <taxon>Lojkania</taxon>
    </lineage>
</organism>
<keyword evidence="14" id="KW-1185">Reference proteome</keyword>
<dbReference type="InterPro" id="IPR044066">
    <property type="entry name" value="TRIAD_supradom"/>
</dbReference>
<evidence type="ECO:0000256" key="1">
    <source>
        <dbReference type="ARBA" id="ARBA00001798"/>
    </source>
</evidence>
<proteinExistence type="predicted"/>
<evidence type="ECO:0000313" key="14">
    <source>
        <dbReference type="Proteomes" id="UP000800093"/>
    </source>
</evidence>
<dbReference type="EC" id="2.3.2.31" evidence="2"/>
<dbReference type="InterPro" id="IPR001841">
    <property type="entry name" value="Znf_RING"/>
</dbReference>
<evidence type="ECO:0000259" key="11">
    <source>
        <dbReference type="PROSITE" id="PS50089"/>
    </source>
</evidence>
<keyword evidence="5" id="KW-0677">Repeat</keyword>
<dbReference type="SUPFAM" id="SSF57850">
    <property type="entry name" value="RING/U-box"/>
    <property type="match status" value="3"/>
</dbReference>
<dbReference type="InterPro" id="IPR031127">
    <property type="entry name" value="E3_UB_ligase_RBR"/>
</dbReference>
<dbReference type="GO" id="GO:0008270">
    <property type="term" value="F:zinc ion binding"/>
    <property type="evidence" value="ECO:0007669"/>
    <property type="project" value="UniProtKB-KW"/>
</dbReference>
<keyword evidence="8" id="KW-0862">Zinc</keyword>
<dbReference type="Gene3D" id="1.20.120.1750">
    <property type="match status" value="1"/>
</dbReference>
<gene>
    <name evidence="13" type="ORF">CC78DRAFT_164676</name>
</gene>
<keyword evidence="3" id="KW-0808">Transferase</keyword>
<sequence length="581" mass="65055">MTSVARRNSQKSHSPGRNDARPRHPLDDGSRPSRASAAPRPLLKDVTLQRIRRTVEIEITHNDAHGKRLPMPVSHSRSRSETLPQRNNSLNAQQRPRPRSFIAYRPEGRPGAKLASSRGLRASNHVNFSRPLSQISPKAMPGELIEQDAWAGHHVKDQSSVTQRPPSPISYTPPEDISVSVVADHGGSVQILHESSPRLSKLWMSLPFSFARMGKRKTSEPESRYAHKRDHGAFGKALLTESNLRDLEQRIGSVPKIYTINLLPTPVHSPSEINSLLFSSPLKAQVPNLPTPQSSPLHIHRSSTPPTSPGNEKASGPSGAQSHIPILRKPLPQLPSVRLVFDVPIKSSHRICEVCKDSKHLEAFPTRATTSRCSHGRNACTDCIQKWIESCMETKGWDHCVCPECVESLEYSDVKYFATEDAFARYDTLSTRAALSTIPNFLWCQSPSCPSGQIHSGTPSSNPVFTCITCSHTYCLNHSSVPFHYNESCAQYDARIAGVPAQFEVEKERVELEKEGEKVVRETAKRCPNAVCGWWIEKNEGCDHMTCWKCRFEFCWECCAAFEPIRRKGNKLHRSECRYYG</sequence>
<evidence type="ECO:0000313" key="13">
    <source>
        <dbReference type="EMBL" id="KAF2266075.1"/>
    </source>
</evidence>
<feature type="compositionally biased region" description="Basic and acidic residues" evidence="10">
    <location>
        <begin position="16"/>
        <end position="31"/>
    </location>
</feature>
<evidence type="ECO:0000256" key="3">
    <source>
        <dbReference type="ARBA" id="ARBA00022679"/>
    </source>
</evidence>
<feature type="compositionally biased region" description="Low complexity" evidence="10">
    <location>
        <begin position="32"/>
        <end position="41"/>
    </location>
</feature>
<evidence type="ECO:0000256" key="4">
    <source>
        <dbReference type="ARBA" id="ARBA00022723"/>
    </source>
</evidence>
<comment type="catalytic activity">
    <reaction evidence="1">
        <text>[E2 ubiquitin-conjugating enzyme]-S-ubiquitinyl-L-cysteine + [acceptor protein]-L-lysine = [E2 ubiquitin-conjugating enzyme]-L-cysteine + [acceptor protein]-N(6)-ubiquitinyl-L-lysine.</text>
        <dbReference type="EC" id="2.3.2.31"/>
    </reaction>
</comment>
<feature type="compositionally biased region" description="Polar residues" evidence="10">
    <location>
        <begin position="81"/>
        <end position="94"/>
    </location>
</feature>
<dbReference type="PANTHER" id="PTHR11685">
    <property type="entry name" value="RBR FAMILY RING FINGER AND IBR DOMAIN-CONTAINING"/>
    <property type="match status" value="1"/>
</dbReference>
<keyword evidence="7" id="KW-0833">Ubl conjugation pathway</keyword>
<dbReference type="PROSITE" id="PS50089">
    <property type="entry name" value="ZF_RING_2"/>
    <property type="match status" value="1"/>
</dbReference>
<evidence type="ECO:0000256" key="7">
    <source>
        <dbReference type="ARBA" id="ARBA00022786"/>
    </source>
</evidence>
<dbReference type="AlphaFoldDB" id="A0A9P4KCI9"/>
<evidence type="ECO:0000259" key="12">
    <source>
        <dbReference type="PROSITE" id="PS51873"/>
    </source>
</evidence>
<keyword evidence="6 9" id="KW-0863">Zinc-finger</keyword>
<dbReference type="Proteomes" id="UP000800093">
    <property type="component" value="Unassembled WGS sequence"/>
</dbReference>
<name>A0A9P4KCI9_9PLEO</name>
<protein>
    <recommendedName>
        <fullName evidence="2">RBR-type E3 ubiquitin transferase</fullName>
        <ecNumber evidence="2">2.3.2.31</ecNumber>
    </recommendedName>
</protein>
<dbReference type="Pfam" id="PF22191">
    <property type="entry name" value="IBR_1"/>
    <property type="match status" value="1"/>
</dbReference>
<evidence type="ECO:0000256" key="2">
    <source>
        <dbReference type="ARBA" id="ARBA00012251"/>
    </source>
</evidence>
<dbReference type="PROSITE" id="PS51873">
    <property type="entry name" value="TRIAD"/>
    <property type="match status" value="1"/>
</dbReference>
<feature type="region of interest" description="Disordered" evidence="10">
    <location>
        <begin position="287"/>
        <end position="324"/>
    </location>
</feature>
<dbReference type="Pfam" id="PF01485">
    <property type="entry name" value="IBR"/>
    <property type="match status" value="1"/>
</dbReference>
<feature type="domain" description="RING-type" evidence="12">
    <location>
        <begin position="348"/>
        <end position="581"/>
    </location>
</feature>
<evidence type="ECO:0000256" key="8">
    <source>
        <dbReference type="ARBA" id="ARBA00022833"/>
    </source>
</evidence>
<feature type="region of interest" description="Disordered" evidence="10">
    <location>
        <begin position="154"/>
        <end position="174"/>
    </location>
</feature>
<feature type="domain" description="RING-type" evidence="11">
    <location>
        <begin position="352"/>
        <end position="405"/>
    </location>
</feature>
<dbReference type="SMART" id="SM00647">
    <property type="entry name" value="IBR"/>
    <property type="match status" value="2"/>
</dbReference>
<dbReference type="Gene3D" id="3.30.40.10">
    <property type="entry name" value="Zinc/RING finger domain, C3HC4 (zinc finger)"/>
    <property type="match status" value="1"/>
</dbReference>
<feature type="region of interest" description="Disordered" evidence="10">
    <location>
        <begin position="1"/>
        <end position="46"/>
    </location>
</feature>
<evidence type="ECO:0000256" key="10">
    <source>
        <dbReference type="SAM" id="MobiDB-lite"/>
    </source>
</evidence>
<keyword evidence="4" id="KW-0479">Metal-binding</keyword>
<dbReference type="EMBL" id="ML986601">
    <property type="protein sequence ID" value="KAF2266075.1"/>
    <property type="molecule type" value="Genomic_DNA"/>
</dbReference>
<evidence type="ECO:0000256" key="9">
    <source>
        <dbReference type="PROSITE-ProRule" id="PRU00175"/>
    </source>
</evidence>
<feature type="compositionally biased region" description="Polar residues" evidence="10">
    <location>
        <begin position="1"/>
        <end position="15"/>
    </location>
</feature>
<reference evidence="14" key="1">
    <citation type="journal article" date="2020" name="Stud. Mycol.">
        <title>101 Dothideomycetes genomes: A test case for predicting lifestyles and emergence of pathogens.</title>
        <authorList>
            <person name="Haridas S."/>
            <person name="Albert R."/>
            <person name="Binder M."/>
            <person name="Bloem J."/>
            <person name="LaButti K."/>
            <person name="Salamov A."/>
            <person name="Andreopoulos B."/>
            <person name="Baker S."/>
            <person name="Barry K."/>
            <person name="Bills G."/>
            <person name="Bluhm B."/>
            <person name="Cannon C."/>
            <person name="Castanera R."/>
            <person name="Culley D."/>
            <person name="Daum C."/>
            <person name="Ezra D."/>
            <person name="Gonzalez J."/>
            <person name="Henrissat B."/>
            <person name="Kuo A."/>
            <person name="Liang C."/>
            <person name="Lipzen A."/>
            <person name="Lutzoni F."/>
            <person name="Magnuson J."/>
            <person name="Mondo S."/>
            <person name="Nolan M."/>
            <person name="Ohm R."/>
            <person name="Pangilinan J."/>
            <person name="Park H.-J."/>
            <person name="Ramirez L."/>
            <person name="Alfaro M."/>
            <person name="Sun H."/>
            <person name="Tritt A."/>
            <person name="Yoshinaga Y."/>
            <person name="Zwiers L.-H."/>
            <person name="Turgeon B."/>
            <person name="Goodwin S."/>
            <person name="Spatafora J."/>
            <person name="Crous P."/>
            <person name="Grigoriev I."/>
        </authorList>
    </citation>
    <scope>NUCLEOTIDE SEQUENCE [LARGE SCALE GENOMIC DNA]</scope>
    <source>
        <strain evidence="14">CBS 304.66</strain>
    </source>
</reference>
<dbReference type="CDD" id="cd20335">
    <property type="entry name" value="BRcat_RBR"/>
    <property type="match status" value="1"/>
</dbReference>
<accession>A0A9P4KCI9</accession>
<feature type="region of interest" description="Disordered" evidence="10">
    <location>
        <begin position="59"/>
        <end position="122"/>
    </location>
</feature>
<dbReference type="InterPro" id="IPR013083">
    <property type="entry name" value="Znf_RING/FYVE/PHD"/>
</dbReference>
<dbReference type="OrthoDB" id="1431934at2759"/>
<dbReference type="GO" id="GO:0016567">
    <property type="term" value="P:protein ubiquitination"/>
    <property type="evidence" value="ECO:0007669"/>
    <property type="project" value="InterPro"/>
</dbReference>
<evidence type="ECO:0000256" key="6">
    <source>
        <dbReference type="ARBA" id="ARBA00022771"/>
    </source>
</evidence>
<dbReference type="InterPro" id="IPR002867">
    <property type="entry name" value="IBR_dom"/>
</dbReference>